<evidence type="ECO:0000313" key="3">
    <source>
        <dbReference type="WBParaSite" id="TMUE_2000008903.1"/>
    </source>
</evidence>
<dbReference type="WBParaSite" id="TMUE_2000008903.2">
    <property type="protein sequence ID" value="TMUE_2000008903.2"/>
    <property type="gene ID" value="WBGene00302683"/>
</dbReference>
<reference evidence="2" key="1">
    <citation type="submission" date="2014-03" db="EMBL/GenBank/DDBJ databases">
        <title>The whipworm genome and dual-species transcriptomics of an intimate host-pathogen interaction.</title>
        <authorList>
            <person name="Foth B.J."/>
            <person name="Tsai I.J."/>
            <person name="Reid A.J."/>
            <person name="Bancroft A.J."/>
            <person name="Nichol S."/>
            <person name="Tracey A."/>
            <person name="Holroyd N."/>
            <person name="Cotton J.A."/>
            <person name="Stanley E.J."/>
            <person name="Zarowiecki M."/>
            <person name="Liu J.Z."/>
            <person name="Huckvale T."/>
            <person name="Cooper P.J."/>
            <person name="Grencis R.K."/>
            <person name="Berriman M."/>
        </authorList>
    </citation>
    <scope>NUCLEOTIDE SEQUENCE [LARGE SCALE GENOMIC DNA]</scope>
    <source>
        <strain evidence="2">Edinburgh</strain>
    </source>
</reference>
<evidence type="ECO:0000313" key="2">
    <source>
        <dbReference type="Proteomes" id="UP000046395"/>
    </source>
</evidence>
<feature type="compositionally biased region" description="Low complexity" evidence="1">
    <location>
        <begin position="171"/>
        <end position="182"/>
    </location>
</feature>
<reference evidence="3" key="2">
    <citation type="submission" date="2019-12" db="UniProtKB">
        <authorList>
            <consortium name="WormBaseParasite"/>
        </authorList>
    </citation>
    <scope>IDENTIFICATION</scope>
</reference>
<evidence type="ECO:0000256" key="1">
    <source>
        <dbReference type="SAM" id="MobiDB-lite"/>
    </source>
</evidence>
<feature type="region of interest" description="Disordered" evidence="1">
    <location>
        <begin position="166"/>
        <end position="197"/>
    </location>
</feature>
<dbReference type="WBParaSite" id="TMUE_2000008903.1">
    <property type="protein sequence ID" value="TMUE_2000008903.1"/>
    <property type="gene ID" value="WBGene00302683"/>
</dbReference>
<sequence>MVGLRKIARLVATSLDRSERSSFYVWFFGFKALSINAAASDDALTAEVAAAIAATIKVVPIKLTLEISRAGVRLVQPYLLVNRRGRVRTLLVKRHLVAHSILSCALGSIPYHDFVAIFRVAPCADPKVQPTELIVVRCDSPETAFRLHSSIGSLILMPQGRSALRSRIDDSSSPSGYSSKIPMKPLPSRQLPDRPPLSLRSRTLYRMLVVELKTKIQCQRECGLTGSKKRTLHSDSRQQSFVRPSETKVPFLRFGDSVEDVCQPGKGRTPSFPSCPFKESAPVTTCASTSGLSIGQRNEEDRPLVAGRASSLPCVRKRYFARSSWSKCETDSQTASAN</sequence>
<dbReference type="AlphaFoldDB" id="A0A5S6QNZ2"/>
<protein>
    <submittedName>
        <fullName evidence="3">PID domain-containing protein</fullName>
    </submittedName>
</protein>
<name>A0A5S6QNZ2_TRIMR</name>
<proteinExistence type="predicted"/>
<organism evidence="2 3">
    <name type="scientific">Trichuris muris</name>
    <name type="common">Mouse whipworm</name>
    <dbReference type="NCBI Taxonomy" id="70415"/>
    <lineage>
        <taxon>Eukaryota</taxon>
        <taxon>Metazoa</taxon>
        <taxon>Ecdysozoa</taxon>
        <taxon>Nematoda</taxon>
        <taxon>Enoplea</taxon>
        <taxon>Dorylaimia</taxon>
        <taxon>Trichinellida</taxon>
        <taxon>Trichuridae</taxon>
        <taxon>Trichuris</taxon>
    </lineage>
</organism>
<dbReference type="Proteomes" id="UP000046395">
    <property type="component" value="Unassembled WGS sequence"/>
</dbReference>
<accession>A0A5S6QNZ2</accession>
<dbReference type="STRING" id="70415.A0A5S6QNZ2"/>
<keyword evidence="2" id="KW-1185">Reference proteome</keyword>